<keyword evidence="2" id="KW-1185">Reference proteome</keyword>
<dbReference type="EMBL" id="BPLR01009261">
    <property type="protein sequence ID" value="GIY30656.1"/>
    <property type="molecule type" value="Genomic_DNA"/>
</dbReference>
<comment type="caution">
    <text evidence="1">The sequence shown here is derived from an EMBL/GenBank/DDBJ whole genome shotgun (WGS) entry which is preliminary data.</text>
</comment>
<dbReference type="AlphaFoldDB" id="A0AAV4SDC7"/>
<organism evidence="1 2">
    <name type="scientific">Caerostris extrusa</name>
    <name type="common">Bark spider</name>
    <name type="synonym">Caerostris bankana</name>
    <dbReference type="NCBI Taxonomy" id="172846"/>
    <lineage>
        <taxon>Eukaryota</taxon>
        <taxon>Metazoa</taxon>
        <taxon>Ecdysozoa</taxon>
        <taxon>Arthropoda</taxon>
        <taxon>Chelicerata</taxon>
        <taxon>Arachnida</taxon>
        <taxon>Araneae</taxon>
        <taxon>Araneomorphae</taxon>
        <taxon>Entelegynae</taxon>
        <taxon>Araneoidea</taxon>
        <taxon>Araneidae</taxon>
        <taxon>Caerostris</taxon>
    </lineage>
</organism>
<proteinExistence type="predicted"/>
<evidence type="ECO:0000313" key="2">
    <source>
        <dbReference type="Proteomes" id="UP001054945"/>
    </source>
</evidence>
<reference evidence="1 2" key="1">
    <citation type="submission" date="2021-06" db="EMBL/GenBank/DDBJ databases">
        <title>Caerostris extrusa draft genome.</title>
        <authorList>
            <person name="Kono N."/>
            <person name="Arakawa K."/>
        </authorList>
    </citation>
    <scope>NUCLEOTIDE SEQUENCE [LARGE SCALE GENOMIC DNA]</scope>
</reference>
<gene>
    <name evidence="1" type="ORF">CEXT_207191</name>
</gene>
<evidence type="ECO:0000313" key="1">
    <source>
        <dbReference type="EMBL" id="GIY30656.1"/>
    </source>
</evidence>
<accession>A0AAV4SDC7</accession>
<name>A0AAV4SDC7_CAEEX</name>
<dbReference type="Proteomes" id="UP001054945">
    <property type="component" value="Unassembled WGS sequence"/>
</dbReference>
<sequence length="85" mass="9814">MKASHSDDLTFFCMPSSEKSQWLVGDGHKRQLKKLGLGKWKIRQLELRMAFIPYYGQLVKIIVKSIYHKGCGKLGKVYLKNNLKS</sequence>
<protein>
    <submittedName>
        <fullName evidence="1">Uncharacterized protein</fullName>
    </submittedName>
</protein>